<feature type="disulfide bond" evidence="5">
    <location>
        <begin position="35"/>
        <end position="78"/>
    </location>
</feature>
<feature type="domain" description="Sushi" evidence="9">
    <location>
        <begin position="573"/>
        <end position="638"/>
    </location>
</feature>
<dbReference type="PROSITE" id="PS50923">
    <property type="entry name" value="SUSHI"/>
    <property type="match status" value="3"/>
</dbReference>
<dbReference type="InterPro" id="IPR000436">
    <property type="entry name" value="Sushi_SCR_CCP_dom"/>
</dbReference>
<dbReference type="PANTHER" id="PTHR19325:SF575">
    <property type="entry name" value="LOCOMOTION-RELATED PROTEIN HIKARU GENKI"/>
    <property type="match status" value="1"/>
</dbReference>
<feature type="transmembrane region" description="Helical" evidence="7">
    <location>
        <begin position="739"/>
        <end position="771"/>
    </location>
</feature>
<accession>A0AA35S929</accession>
<keyword evidence="1 5" id="KW-0768">Sushi</keyword>
<keyword evidence="8" id="KW-0732">Signal</keyword>
<dbReference type="Gene3D" id="2.60.40.1770">
    <property type="entry name" value="ephrin a2 ectodomain"/>
    <property type="match status" value="2"/>
</dbReference>
<evidence type="ECO:0000256" key="6">
    <source>
        <dbReference type="SAM" id="MobiDB-lite"/>
    </source>
</evidence>
<dbReference type="AlphaFoldDB" id="A0AA35S929"/>
<feature type="signal peptide" evidence="8">
    <location>
        <begin position="1"/>
        <end position="29"/>
    </location>
</feature>
<feature type="compositionally biased region" description="Polar residues" evidence="6">
    <location>
        <begin position="823"/>
        <end position="844"/>
    </location>
</feature>
<evidence type="ECO:0000256" key="3">
    <source>
        <dbReference type="ARBA" id="ARBA00023157"/>
    </source>
</evidence>
<organism evidence="10 11">
    <name type="scientific">Geodia barretti</name>
    <name type="common">Barrett's horny sponge</name>
    <dbReference type="NCBI Taxonomy" id="519541"/>
    <lineage>
        <taxon>Eukaryota</taxon>
        <taxon>Metazoa</taxon>
        <taxon>Porifera</taxon>
        <taxon>Demospongiae</taxon>
        <taxon>Heteroscleromorpha</taxon>
        <taxon>Tetractinellida</taxon>
        <taxon>Astrophorina</taxon>
        <taxon>Geodiidae</taxon>
        <taxon>Geodia</taxon>
    </lineage>
</organism>
<keyword evidence="7" id="KW-0472">Membrane</keyword>
<feature type="region of interest" description="Disordered" evidence="6">
    <location>
        <begin position="799"/>
        <end position="844"/>
    </location>
</feature>
<gene>
    <name evidence="10" type="ORF">GBAR_LOCUS14067</name>
</gene>
<dbReference type="EMBL" id="CASHTH010002058">
    <property type="protein sequence ID" value="CAI8024186.1"/>
    <property type="molecule type" value="Genomic_DNA"/>
</dbReference>
<evidence type="ECO:0000256" key="2">
    <source>
        <dbReference type="ARBA" id="ARBA00022737"/>
    </source>
</evidence>
<keyword evidence="7" id="KW-0812">Transmembrane</keyword>
<dbReference type="InterPro" id="IPR050350">
    <property type="entry name" value="Compl-Cell_Adhes-Reg"/>
</dbReference>
<keyword evidence="4" id="KW-0325">Glycoprotein</keyword>
<dbReference type="InterPro" id="IPR035976">
    <property type="entry name" value="Sushi/SCR/CCP_sf"/>
</dbReference>
<evidence type="ECO:0000256" key="1">
    <source>
        <dbReference type="ARBA" id="ARBA00022659"/>
    </source>
</evidence>
<proteinExistence type="predicted"/>
<evidence type="ECO:0000256" key="7">
    <source>
        <dbReference type="SAM" id="Phobius"/>
    </source>
</evidence>
<feature type="domain" description="Sushi" evidence="9">
    <location>
        <begin position="33"/>
        <end position="93"/>
    </location>
</feature>
<evidence type="ECO:0000259" key="9">
    <source>
        <dbReference type="PROSITE" id="PS50923"/>
    </source>
</evidence>
<reference evidence="10" key="1">
    <citation type="submission" date="2023-03" db="EMBL/GenBank/DDBJ databases">
        <authorList>
            <person name="Steffen K."/>
            <person name="Cardenas P."/>
        </authorList>
    </citation>
    <scope>NUCLEOTIDE SEQUENCE</scope>
</reference>
<keyword evidence="3 5" id="KW-1015">Disulfide bond</keyword>
<evidence type="ECO:0000256" key="5">
    <source>
        <dbReference type="PROSITE-ProRule" id="PRU00302"/>
    </source>
</evidence>
<name>A0AA35S929_GEOBA</name>
<evidence type="ECO:0000256" key="8">
    <source>
        <dbReference type="SAM" id="SignalP"/>
    </source>
</evidence>
<feature type="domain" description="Sushi" evidence="9">
    <location>
        <begin position="651"/>
        <end position="718"/>
    </location>
</feature>
<evidence type="ECO:0000313" key="10">
    <source>
        <dbReference type="EMBL" id="CAI8024186.1"/>
    </source>
</evidence>
<comment type="caution">
    <text evidence="5">Lacks conserved residue(s) required for the propagation of feature annotation.</text>
</comment>
<protein>
    <recommendedName>
        <fullName evidence="9">Sushi domain-containing protein</fullName>
    </recommendedName>
</protein>
<feature type="compositionally biased region" description="Polar residues" evidence="6">
    <location>
        <begin position="799"/>
        <end position="810"/>
    </location>
</feature>
<dbReference type="Proteomes" id="UP001174909">
    <property type="component" value="Unassembled WGS sequence"/>
</dbReference>
<dbReference type="SUPFAM" id="SSF57535">
    <property type="entry name" value="Complement control module/SCR domain"/>
    <property type="match status" value="2"/>
</dbReference>
<dbReference type="SMART" id="SM00032">
    <property type="entry name" value="CCP"/>
    <property type="match status" value="8"/>
</dbReference>
<comment type="caution">
    <text evidence="10">The sequence shown here is derived from an EMBL/GenBank/DDBJ whole genome shotgun (WGS) entry which is preliminary data.</text>
</comment>
<keyword evidence="11" id="KW-1185">Reference proteome</keyword>
<sequence>MSLITGPVVVLTFLQIFLMLFLLVIPSSAQSCTQCLAKREGLVHYPTTLAPHFGVITVSTECADNAALATGSSLSVRCSSSGSWTGTTPQCECDTGYHAVTVSGRQICQSVNTCPARNVGLVRYPTTLAPASGSLTVTTQCADNAHVRTGFSLSVRCSSSGSWTGTTPQCECNDGYRAVTVSGSQICQSAPTTCTARNVGLVRYPTTLAPASGSLTVTTQCADNAHRTSQSLNVRCTSSGGWSGTTPQCQCNTGYRETGDATQRICEAIPSCPRRIVGLVYYPSTLAPDFGTKDVLARCADNARLVGSISLSVRCTSSGIWPGQTPECQCDDGYREYTEENRQICQAITCGPKNVGLVHYPTTFGKRLGDVQCVDHAHQITPGFTAWCDGSGNWSDEILECECDEGYRVVTQYEKKICQAVPSCLAKTVDLVHYPNTLAPSSVSRSKTVAVQCADNAHVRTGSSLSVRCNYNGNWSTDVPHCDCDDGYRPISEDNKMLCEATVCEAKSVGLVRYPATFGGSVADLQCADNAHSNSSNNMRVLCNSIGVWSDHSLPECLCDDKYRIVNRKGEGIICEAIPSCQAKIEGLVRYPNTLAPKIGSDTVIAECADNAQRTSTSLNVTCLSNGEWSGVIPQCECDLEYYRATISDKQICLAIPPTLCEAMSEGLVRYPNWIAPLVGTETVATQCADNAHRTSTSLNVTCTSDGIWSGPIPVCECDDEHHVSTADDGRDICKGDNLMFTMISLLTVSGGALLILLTLITITILAIRLLKVSIKRPKHSESYDQLWVRTANNSGGFPTSSTFGMSNIMGTREDDEDEEDCSPSSQPPNKSLETRLVSTSRQVDNMEGVVFPSHL</sequence>
<keyword evidence="2" id="KW-0677">Repeat</keyword>
<dbReference type="PANTHER" id="PTHR19325">
    <property type="entry name" value="COMPLEMENT COMPONENT-RELATED SUSHI DOMAIN-CONTAINING"/>
    <property type="match status" value="1"/>
</dbReference>
<feature type="chain" id="PRO_5041327666" description="Sushi domain-containing protein" evidence="8">
    <location>
        <begin position="30"/>
        <end position="856"/>
    </location>
</feature>
<evidence type="ECO:0000256" key="4">
    <source>
        <dbReference type="ARBA" id="ARBA00023180"/>
    </source>
</evidence>
<keyword evidence="7" id="KW-1133">Transmembrane helix</keyword>
<evidence type="ECO:0000313" key="11">
    <source>
        <dbReference type="Proteomes" id="UP001174909"/>
    </source>
</evidence>